<feature type="region of interest" description="Disordered" evidence="4">
    <location>
        <begin position="3735"/>
        <end position="3785"/>
    </location>
</feature>
<feature type="compositionally biased region" description="Basic and acidic residues" evidence="4">
    <location>
        <begin position="618"/>
        <end position="636"/>
    </location>
</feature>
<dbReference type="VEuPathDB" id="ToxoDB:EMWEY_00021430"/>
<reference evidence="7" key="1">
    <citation type="submission" date="2013-10" db="EMBL/GenBank/DDBJ databases">
        <title>Genomic analysis of the causative agents of coccidiosis in chickens.</title>
        <authorList>
            <person name="Reid A.J."/>
            <person name="Blake D."/>
            <person name="Billington K."/>
            <person name="Browne H."/>
            <person name="Dunn M."/>
            <person name="Hung S."/>
            <person name="Kawahara F."/>
            <person name="Miranda-Saavedra D."/>
            <person name="Mourier T."/>
            <person name="Nagra H."/>
            <person name="Otto T.D."/>
            <person name="Rawlings N."/>
            <person name="Sanchez A."/>
            <person name="Sanders M."/>
            <person name="Subramaniam C."/>
            <person name="Tay Y."/>
            <person name="Dear P."/>
            <person name="Doerig C."/>
            <person name="Gruber A."/>
            <person name="Parkinson J."/>
            <person name="Shirley M."/>
            <person name="Wan K.L."/>
            <person name="Berriman M."/>
            <person name="Tomley F."/>
            <person name="Pain A."/>
        </authorList>
    </citation>
    <scope>NUCLEOTIDE SEQUENCE [LARGE SCALE GENOMIC DNA]</scope>
    <source>
        <strain evidence="7">Weybridge</strain>
    </source>
</reference>
<gene>
    <name evidence="7" type="ORF">EMWEY_00021430</name>
</gene>
<feature type="compositionally biased region" description="Basic and acidic residues" evidence="4">
    <location>
        <begin position="2990"/>
        <end position="2999"/>
    </location>
</feature>
<evidence type="ECO:0000256" key="4">
    <source>
        <dbReference type="SAM" id="MobiDB-lite"/>
    </source>
</evidence>
<keyword evidence="5" id="KW-0472">Membrane</keyword>
<dbReference type="InterPro" id="IPR000800">
    <property type="entry name" value="Notch_dom"/>
</dbReference>
<feature type="region of interest" description="Disordered" evidence="4">
    <location>
        <begin position="3824"/>
        <end position="3864"/>
    </location>
</feature>
<proteinExistence type="predicted"/>
<feature type="region of interest" description="Disordered" evidence="4">
    <location>
        <begin position="1305"/>
        <end position="1328"/>
    </location>
</feature>
<protein>
    <submittedName>
        <fullName evidence="7">Sushi domain-containing protein / SCR repeat-containing protein, putative</fullName>
    </submittedName>
</protein>
<feature type="compositionally biased region" description="Polar residues" evidence="4">
    <location>
        <begin position="3838"/>
        <end position="3847"/>
    </location>
</feature>
<feature type="compositionally biased region" description="Low complexity" evidence="4">
    <location>
        <begin position="657"/>
        <end position="667"/>
    </location>
</feature>
<keyword evidence="1" id="KW-0677">Repeat</keyword>
<keyword evidence="3" id="KW-0325">Glycoprotein</keyword>
<dbReference type="GO" id="GO:0003713">
    <property type="term" value="F:transcription coactivator activity"/>
    <property type="evidence" value="ECO:0007669"/>
    <property type="project" value="TreeGrafter"/>
</dbReference>
<feature type="compositionally biased region" description="Low complexity" evidence="4">
    <location>
        <begin position="3662"/>
        <end position="3672"/>
    </location>
</feature>
<feature type="compositionally biased region" description="Low complexity" evidence="4">
    <location>
        <begin position="3776"/>
        <end position="3785"/>
    </location>
</feature>
<feature type="transmembrane region" description="Helical" evidence="5">
    <location>
        <begin position="3452"/>
        <end position="3474"/>
    </location>
</feature>
<evidence type="ECO:0000313" key="7">
    <source>
        <dbReference type="EMBL" id="CDJ59328.1"/>
    </source>
</evidence>
<keyword evidence="2" id="KW-1015">Disulfide bond</keyword>
<feature type="compositionally biased region" description="Low complexity" evidence="4">
    <location>
        <begin position="3681"/>
        <end position="3693"/>
    </location>
</feature>
<feature type="compositionally biased region" description="Acidic residues" evidence="4">
    <location>
        <begin position="1683"/>
        <end position="1692"/>
    </location>
</feature>
<dbReference type="Proteomes" id="UP000030763">
    <property type="component" value="Unassembled WGS sequence"/>
</dbReference>
<feature type="region of interest" description="Disordered" evidence="4">
    <location>
        <begin position="2976"/>
        <end position="3000"/>
    </location>
</feature>
<dbReference type="OrthoDB" id="331862at2759"/>
<keyword evidence="5" id="KW-1133">Transmembrane helix</keyword>
<evidence type="ECO:0000256" key="5">
    <source>
        <dbReference type="SAM" id="Phobius"/>
    </source>
</evidence>
<dbReference type="Pfam" id="PF00066">
    <property type="entry name" value="Notch"/>
    <property type="match status" value="1"/>
</dbReference>
<feature type="region of interest" description="Disordered" evidence="4">
    <location>
        <begin position="1396"/>
        <end position="1430"/>
    </location>
</feature>
<name>U6M8D7_EIMMA</name>
<dbReference type="GO" id="GO:0045944">
    <property type="term" value="P:positive regulation of transcription by RNA polymerase II"/>
    <property type="evidence" value="ECO:0007669"/>
    <property type="project" value="TreeGrafter"/>
</dbReference>
<accession>U6M8D7</accession>
<feature type="region of interest" description="Disordered" evidence="4">
    <location>
        <begin position="597"/>
        <end position="675"/>
    </location>
</feature>
<feature type="region of interest" description="Disordered" evidence="4">
    <location>
        <begin position="3485"/>
        <end position="3522"/>
    </location>
</feature>
<feature type="compositionally biased region" description="Low complexity" evidence="4">
    <location>
        <begin position="2483"/>
        <end position="2492"/>
    </location>
</feature>
<feature type="compositionally biased region" description="Basic and acidic residues" evidence="4">
    <location>
        <begin position="643"/>
        <end position="656"/>
    </location>
</feature>
<evidence type="ECO:0000313" key="8">
    <source>
        <dbReference type="Proteomes" id="UP000030763"/>
    </source>
</evidence>
<dbReference type="RefSeq" id="XP_013335976.1">
    <property type="nucleotide sequence ID" value="XM_013480522.1"/>
</dbReference>
<feature type="region of interest" description="Disordered" evidence="4">
    <location>
        <begin position="3662"/>
        <end position="3693"/>
    </location>
</feature>
<dbReference type="InterPro" id="IPR051647">
    <property type="entry name" value="Mediator_comp_sub12"/>
</dbReference>
<keyword evidence="8" id="KW-1185">Reference proteome</keyword>
<dbReference type="EMBL" id="HG720298">
    <property type="protein sequence ID" value="CDJ59328.1"/>
    <property type="molecule type" value="Genomic_DNA"/>
</dbReference>
<reference evidence="7" key="2">
    <citation type="submission" date="2013-10" db="EMBL/GenBank/DDBJ databases">
        <authorList>
            <person name="Aslett M."/>
        </authorList>
    </citation>
    <scope>NUCLEOTIDE SEQUENCE [LARGE SCALE GENOMIC DNA]</scope>
    <source>
        <strain evidence="7">Weybridge</strain>
    </source>
</reference>
<dbReference type="GO" id="GO:0016592">
    <property type="term" value="C:mediator complex"/>
    <property type="evidence" value="ECO:0007669"/>
    <property type="project" value="TreeGrafter"/>
</dbReference>
<sequence>MLGLVRHWGTHGISKVALNRLLRPFTERNRLRNGTQTRQFDVATFAVAGAEANPGNYAGEQSAQTILPPACLLPHAGVWLGSTWGGGGAERICFVSVPDETFPVFDFFWAAEGHWPLEEGEETTKLTTARQTIRLCGYHHEEGPDLVSPHGGPDPRGSLQSSGYYVGTSKRLLSLNACLSDAQCWGRGRRCIDGRCWGFAGPRRTVFECGVETVCNLGSINGHFYGEGGKGNMGLFLLQVIRGAPWDCGQLRALPPQQHTTCGDSQACELMPAAHQEQHSNQAAEENGETLSLGKAVRCTYTPGITSQSSCTASLGLVPPDLPVGLYALCGCSSTDLRSKGRPCSSVIDFSVPIGTLKITGFEAPVAVSVAPLDARAGSPAAAEFTHAAAKEASAAAADVEPAGTAKAIAKNGAAASEDVEPNRVTGAGQSDTIDDTEPLQAVPAYRGHSTGFTRVALRLPRQASYPVTATDGVTAAGAAAAGDDAGVVAPGAVASAPGVGLCRCVVRVRPEEMRVLLLPKFVNVAPAAKAKAAEDTQATRQTTASAPAVATKGVRSFGEVPEVIVTLCGCRRGSTPLQCLGSTPVGLLQLRAEPELQRQQTVSETRQPEAAQQQLHLQHDQEPELHPERQPEEQPKQLQGKQQEEQQVAKKDDKAPQQPAQRQAQQEEAEGDFVSNVEQRRLQFIEERAANLPKAEGEEDGGDGGECRQHSDCLRGLGQCAGGRCHGFVPDLKGQRLLRCVEGYHCDAEKGDIPTVGNKQNFTVIAIGPQEECGTAVNLKPDSSIFNNVNKWVCSSTVSGSCELRFGVGRRLSRANTVEGVRLCGCPGLDLNGDGRPCNHMRDFPVPVGRVSVQECITNAHCADRQLAYCIKDHCAGFLVTAAAASLNAFACIRNQECTLENVAARGVTEALKVIPIAAHLRCGPEAALDPNFLPESAMPCVADVDGDGKCDVHLGVNHFLGTHRLCGCSGDNCDAPEDFGVELGLLNSVECVVHSDCPIHALCAKGECVTDALPPSLLAADPAPNSTSIPPVKHLQLHFNEDILFGRPGSSIVVQCLEPSIKWVITLPEGATDLSVLRYTPPLFPRAHRRPLQQPHLAGAAAGAAGVGGAAERQEESTGTSKWLLERQGQMLMVTPDEELTSLPQGNYTVSLEFGFVIDLTGNPCEGVGPLSFRIAKDGGCPLLYVTGFGTENGNCNGLYTPIDPVNGHAAWRGGEGNVFFIYYRQETAQEPGNWVVDTDLDESAFLGFADIALLQGPPRRSRGDGPPLPPSGLWHKWTGKKREEQPFAVFLCRQTPDHLPPSLVAVGPPYSEAPAPQKSDSADSVAQGPHLLQLDSASGLPSEPLVLIFNKPVTYGHWASLRLTPRGQRTPVAEWPADQEAGLRGGSLRVRRMQPQTPGAAGGISSRTSPASTDSSSSSNHLAGNLKPDEEELGVAELDVDVPLDAGQIYELTADLGAFTDLSYNPWGPLGPQTVLFEAAATHCLLKVGAEAAAAAAAAAEPDGPEAQAAAANETAYELQLAGSTAAGEIQGRQVPEGTRAAVHCSAGLSLPLDIMLETGSSSNAGDLQCVRGKWTGALSPCVPRCSPYPRLADAYDVEETHEAAEGISGAAVVVRCADTAAATTATTAGSNGGQHQQTLRCIGGRWEPLTLHCATMCPPLGPSLGPAYLVRLPPSIHADEEEEQEEAAADAAAAEGEERLVECAEPQTSSREQHEQEQQPLLQLLRCTEAGWEPPVTLSCKRSCRQPPLTPEGAELQGEGMHHGSVWTAQCKQGYGGPNGVFSMDFTCDDGQWVRDRSMGGAAAFVCSPLCPPLLLNPRAYTVTPVAAVSAEAAGGGAEVAAAAAVSVTCAPNSVLLGGPAEEILRCRGGMWGLRSISCAAGCTNPLEELGRHYALVQQQQQQRQLFQHGDTVDITCSEELQQRRRPAAAAAKTRQPHAITCVDGRWESMPYNHRQQQQQHDAEKKAAATTVAGSSNGVLLRCSATCSLPPLMSHFLVVSPRKTRRPGGLLASVWNENERLTIKCSPPFQPTLPLPSSPPPQQRHQELLQQQLQQLQCVDGEWKGHLKDDICVRPCPAGPGGLPEARWREWGVQCGEACSSSCGSCYNGKQEKHEEGVDCGGPFCEPCSSCSPVPLKQFVLQPKLYSTSLKQQQQQQQQQVEFPVEMTRHGSTINITCSSSHSLSLSVTCNNGTWTTGAAAATTALAAAAEDASNISAFAVACVQADLTASAASSSSSSMTAAAAPRAISAATAAAELLGDEDLLLSGAAAPASAHGQNPPLQWREEGLLRFGPPLLRLLQPEGTTAQQQQHQRLSPCMRELIAGVSRLLVGECGALAFGQSAFKVASFCKGTCSSNFRKELQEATECSRKTAAATATAASDGPSAVAAADQHLLQLFTELLEVLCSVQGSQHCFSLAGEAFALLQRLHRTPKQQLQQQLQQQVCPGSSGSACFSSNIRYISVLLQLREYIDVALPGTQPQQPQQPQQRPSAAGTAAKGLDDSSVGVGVRGLLTDLRRLPAVLSLLCSEADGRSCAIQVFAIAAADPFSALPQQAAAAEFCSSASEAPCLLEVYRLVGKELLRPHPQPDTQQQQQWQQHLLQQQVHPHDWALGTAMESIGRNFCLRSAEDKTCGALLVPQEATAAAAAAAAAGRLRDYEPVAAADLPFCRCPIAFVGDGECDNICNTAACGFDKGDCLAQRQPLLLPILELLQQQLPGLEEGPCFPFSLHFHCSQHECRDAIHKLQKQNGCCVGPQLELLRDLLYIDQQQQQQQRQQLVLLQKQAPEAVTPQLLFFVQSLWEELEGASGPFELYRSLAFIEADCKVIRMPLDRTCSRGLNRSVFAVDARIEGLNYEALASSSSSSSSRNDEGEELLRHVLRDAFAAALGLPAVDRLRKDDTSGLAAVLSRELQRQQAGAGAAESAGLPQQHQQKVLEPLLLHPIPLLLPAASFSLSPVFVPPSTVSIKPVAYASPGSSGSSSRRQQQHDLLRPEKGTWGLGRIEARDVSCSTNEGLSAPENVSVFEAYRLHSTAATNEHGSVITVECGRGYSAVAGWSPQELICQQGRWSPLSSAASGIAEASGGAAEAGGADARGGGQAGVMDILLCRKPCGPYEAADPSVLGPAFIASGVGEGHGDRRVVYCASGFVPAATVAATAAGATAAAAAAKTETLVCSNGVWSRRQLQCVKDIARMLEASPCSGALSLLPPSLKVDGVSTTHQPTESRGPPENLPLSQEVADALASTFQQAGVSLQLFRVGCARGFISSAVQRKKQLQQLQTQHQPQQQLQQQQQQHPFIYAACKDGKLLDLGSKEPLPMAAFASGEAAKALVQQLKLRLDSAPEAITSTSQTEEEAALPPPAAAIGAAGTAGDHQVFLDGDYPGDEPGAGGALKAAAAGASAGRGGASRASVIRSLAEVPPLLLGAALDCQRELRQEPPKPPKPVSDTLLVFSCLLLLFVFVVALLALWWVRARRRQQKAAKLQQQQEGDAAGPTTSDIGRDFLSGAEPDGQSLAGSSAAAAAAAATADPYRKPLPPQQLLHHSNTATAPPALYATAAYAGTSMPYLLEAAQQQQPPRPVHMSAAAPPVFPSEAVAAAATAGSADDNSLAFFAPVYYTGLTGDRGLVTLDGDSNSTAGAGAAAAEGEYQQMSYSNKQQQQQLLLLQQQQRQHRHQRTASASSPEGGPQAAAAGVGGYIAAGAAPQQQIVAAEVAAATAAAGWGPQEGRCLRVSHSTRESAQQQHQQRQQQRQRQPAISRTGNSYDEVGPAVVGESGTLSGGTSLISEEDELYPEDSASCMLMPACQRREVAAAAAATAAASSAAPRCRHKAGTVRQLSAAQSFNRGRHTHTSQFPGEGPHR</sequence>
<evidence type="ECO:0000259" key="6">
    <source>
        <dbReference type="SMART" id="SM00004"/>
    </source>
</evidence>
<feature type="domain" description="LNR" evidence="6">
    <location>
        <begin position="2668"/>
        <end position="2702"/>
    </location>
</feature>
<dbReference type="PANTHER" id="PTHR46007:SF11">
    <property type="entry name" value="MEDIATOR OF RNA POLYMERASE II TRANSCRIPTION SUBUNIT 12"/>
    <property type="match status" value="1"/>
</dbReference>
<evidence type="ECO:0000256" key="1">
    <source>
        <dbReference type="ARBA" id="ARBA00022737"/>
    </source>
</evidence>
<feature type="region of interest" description="Disordered" evidence="4">
    <location>
        <begin position="412"/>
        <end position="436"/>
    </location>
</feature>
<feature type="region of interest" description="Disordered" evidence="4">
    <location>
        <begin position="689"/>
        <end position="708"/>
    </location>
</feature>
<dbReference type="GeneID" id="25336129"/>
<feature type="compositionally biased region" description="Low complexity" evidence="4">
    <location>
        <begin position="3744"/>
        <end position="3757"/>
    </location>
</feature>
<organism evidence="7 8">
    <name type="scientific">Eimeria maxima</name>
    <name type="common">Coccidian parasite</name>
    <dbReference type="NCBI Taxonomy" id="5804"/>
    <lineage>
        <taxon>Eukaryota</taxon>
        <taxon>Sar</taxon>
        <taxon>Alveolata</taxon>
        <taxon>Apicomplexa</taxon>
        <taxon>Conoidasida</taxon>
        <taxon>Coccidia</taxon>
        <taxon>Eucoccidiorida</taxon>
        <taxon>Eimeriorina</taxon>
        <taxon>Eimeriidae</taxon>
        <taxon>Eimeria</taxon>
    </lineage>
</organism>
<evidence type="ECO:0000256" key="2">
    <source>
        <dbReference type="ARBA" id="ARBA00023157"/>
    </source>
</evidence>
<dbReference type="PANTHER" id="PTHR46007">
    <property type="entry name" value="MEDIATOR OF RNA POLYMERASE II TRANSCRIPTION SUBUNIT 12"/>
    <property type="match status" value="1"/>
</dbReference>
<keyword evidence="5" id="KW-0812">Transmembrane</keyword>
<feature type="region of interest" description="Disordered" evidence="4">
    <location>
        <begin position="1683"/>
        <end position="1721"/>
    </location>
</feature>
<dbReference type="SMART" id="SM00004">
    <property type="entry name" value="NL"/>
    <property type="match status" value="1"/>
</dbReference>
<dbReference type="OMA" id="TNAHCAD"/>
<feature type="compositionally biased region" description="Low complexity" evidence="4">
    <location>
        <begin position="1408"/>
        <end position="1422"/>
    </location>
</feature>
<dbReference type="Gene3D" id="4.10.470.20">
    <property type="match status" value="1"/>
</dbReference>
<evidence type="ECO:0000256" key="3">
    <source>
        <dbReference type="ARBA" id="ARBA00023180"/>
    </source>
</evidence>
<feature type="region of interest" description="Disordered" evidence="4">
    <location>
        <begin position="2481"/>
        <end position="2505"/>
    </location>
</feature>